<feature type="domain" description="Cytochrome oxidase subunit I profile" evidence="26">
    <location>
        <begin position="1"/>
        <end position="512"/>
    </location>
</feature>
<evidence type="ECO:0000256" key="17">
    <source>
        <dbReference type="ARBA" id="ARBA00022982"/>
    </source>
</evidence>
<evidence type="ECO:0000256" key="12">
    <source>
        <dbReference type="ARBA" id="ARBA00022692"/>
    </source>
</evidence>
<keyword evidence="9 24" id="KW-0813">Transport</keyword>
<organism evidence="27">
    <name type="scientific">Mylabris aulica</name>
    <dbReference type="NCBI Taxonomy" id="1914941"/>
    <lineage>
        <taxon>Eukaryota</taxon>
        <taxon>Metazoa</taxon>
        <taxon>Ecdysozoa</taxon>
        <taxon>Arthropoda</taxon>
        <taxon>Hexapoda</taxon>
        <taxon>Insecta</taxon>
        <taxon>Pterygota</taxon>
        <taxon>Neoptera</taxon>
        <taxon>Endopterygota</taxon>
        <taxon>Coleoptera</taxon>
        <taxon>Polyphaga</taxon>
        <taxon>Cucujiformia</taxon>
        <taxon>Meloidae</taxon>
        <taxon>Meloinae</taxon>
        <taxon>Mylabris</taxon>
    </lineage>
</organism>
<evidence type="ECO:0000256" key="6">
    <source>
        <dbReference type="ARBA" id="ARBA00011164"/>
    </source>
</evidence>
<keyword evidence="20 24" id="KW-0186">Copper</keyword>
<dbReference type="CTD" id="4512"/>
<keyword evidence="12 24" id="KW-0812">Transmembrane</keyword>
<comment type="function">
    <text evidence="24">Component of the cytochrome c oxidase, the last enzyme in the mitochondrial electron transport chain which drives oxidative phosphorylation. The respiratory chain contains 3 multisubunit complexes succinate dehydrogenase (complex II, CII), ubiquinol-cytochrome c oxidoreductase (cytochrome b-c1 complex, complex III, CIII) and cytochrome c oxidase (complex IV, CIV), that cooperate to transfer electrons derived from NADH and succinate to molecular oxygen, creating an electrochemical gradient over the inner membrane that drives transmembrane transport and the ATP synthase. Cytochrome c oxidase is the component of the respiratory chain that catalyzes the reduction of oxygen to water. Electrons originating from reduced cytochrome c in the intermembrane space (IMS) are transferred via the dinuclear copper A center (CU(A)) of subunit 2 and heme A of subunit 1 to the active site in subunit 1, a binuclear center (BNC) formed by heme A3 and copper B (CU(B)). The BNC reduces molecular oxygen to 2 water molecules using 4 electrons from cytochrome c in the IMS and 4 protons from the mitochondrial matrix.</text>
</comment>
<accession>A0A343A7G4</accession>
<dbReference type="PROSITE" id="PS00077">
    <property type="entry name" value="COX1_CUB"/>
    <property type="match status" value="1"/>
</dbReference>
<feature type="transmembrane region" description="Helical" evidence="25">
    <location>
        <begin position="450"/>
        <end position="473"/>
    </location>
</feature>
<feature type="transmembrane region" description="Helical" evidence="25">
    <location>
        <begin position="379"/>
        <end position="400"/>
    </location>
</feature>
<evidence type="ECO:0000256" key="1">
    <source>
        <dbReference type="ARBA" id="ARBA00001935"/>
    </source>
</evidence>
<keyword evidence="11 24" id="KW-0679">Respiratory chain</keyword>
<feature type="transmembrane region" description="Helical" evidence="25">
    <location>
        <begin position="230"/>
        <end position="255"/>
    </location>
</feature>
<dbReference type="Pfam" id="PF00115">
    <property type="entry name" value="COX1"/>
    <property type="match status" value="1"/>
</dbReference>
<dbReference type="UniPathway" id="UPA00705"/>
<dbReference type="GO" id="GO:0004129">
    <property type="term" value="F:cytochrome-c oxidase activity"/>
    <property type="evidence" value="ECO:0007669"/>
    <property type="project" value="UniProtKB-EC"/>
</dbReference>
<proteinExistence type="inferred from homology"/>
<dbReference type="PRINTS" id="PR01165">
    <property type="entry name" value="CYCOXIDASEI"/>
</dbReference>
<evidence type="ECO:0000256" key="21">
    <source>
        <dbReference type="ARBA" id="ARBA00023128"/>
    </source>
</evidence>
<keyword evidence="14 24" id="KW-0999">Mitochondrion inner membrane</keyword>
<evidence type="ECO:0000256" key="2">
    <source>
        <dbReference type="ARBA" id="ARBA00001971"/>
    </source>
</evidence>
<evidence type="ECO:0000256" key="7">
    <source>
        <dbReference type="ARBA" id="ARBA00012949"/>
    </source>
</evidence>
<dbReference type="InterPro" id="IPR033944">
    <property type="entry name" value="Cyt_c_oxase_su1_dom"/>
</dbReference>
<keyword evidence="21 24" id="KW-0496">Mitochondrion</keyword>
<reference evidence="27" key="1">
    <citation type="journal article" date="2017" name="BMC Genomics">
        <title>Mitochondrial genomes of blister beetles (Coleoptera, Meloidae) and two large intergenic spacers in Hycleus genera.</title>
        <authorList>
            <person name="Du C."/>
            <person name="Zhang L."/>
            <person name="Lu T."/>
            <person name="Ma J."/>
            <person name="Zeng C."/>
            <person name="Yue B."/>
            <person name="Zhang X."/>
        </authorList>
    </citation>
    <scope>NUCLEOTIDE SEQUENCE</scope>
</reference>
<dbReference type="Gene3D" id="1.20.210.10">
    <property type="entry name" value="Cytochrome c oxidase-like, subunit I domain"/>
    <property type="match status" value="1"/>
</dbReference>
<comment type="cofactor">
    <cofactor evidence="2">
        <name>heme</name>
        <dbReference type="ChEBI" id="CHEBI:30413"/>
    </cofactor>
</comment>
<name>A0A343A7G4_9CUCU</name>
<feature type="transmembrane region" description="Helical" evidence="25">
    <location>
        <begin position="183"/>
        <end position="210"/>
    </location>
</feature>
<dbReference type="AlphaFoldDB" id="A0A343A7G4"/>
<dbReference type="PANTHER" id="PTHR10422">
    <property type="entry name" value="CYTOCHROME C OXIDASE SUBUNIT 1"/>
    <property type="match status" value="1"/>
</dbReference>
<dbReference type="SUPFAM" id="SSF81442">
    <property type="entry name" value="Cytochrome c oxidase subunit I-like"/>
    <property type="match status" value="1"/>
</dbReference>
<keyword evidence="10 24" id="KW-0349">Heme</keyword>
<evidence type="ECO:0000313" key="27">
    <source>
        <dbReference type="EMBL" id="APB02818.1"/>
    </source>
</evidence>
<keyword evidence="16" id="KW-1278">Translocase</keyword>
<dbReference type="GO" id="GO:0005743">
    <property type="term" value="C:mitochondrial inner membrane"/>
    <property type="evidence" value="ECO:0007669"/>
    <property type="project" value="UniProtKB-SubCell"/>
</dbReference>
<dbReference type="GeneID" id="34725261"/>
<evidence type="ECO:0000259" key="26">
    <source>
        <dbReference type="PROSITE" id="PS50855"/>
    </source>
</evidence>
<comment type="subunit">
    <text evidence="6">Component of the cytochrome c oxidase (complex IV, CIV), a multisubunit enzyme composed of a catalytic core of 3 subunits and several supernumerary subunits. The complex exists as a monomer or a dimer and forms supercomplexes (SCs) in the inner mitochondrial membrane with ubiquinol-cytochrome c oxidoreductase (cytochrome b-c1 complex, complex III, CIII).</text>
</comment>
<feature type="transmembrane region" description="Helical" evidence="25">
    <location>
        <begin position="146"/>
        <end position="171"/>
    </location>
</feature>
<feature type="transmembrane region" description="Helical" evidence="25">
    <location>
        <begin position="57"/>
        <end position="83"/>
    </location>
</feature>
<dbReference type="PANTHER" id="PTHR10422:SF18">
    <property type="entry name" value="CYTOCHROME C OXIDASE SUBUNIT 1"/>
    <property type="match status" value="1"/>
</dbReference>
<comment type="cofactor">
    <cofactor evidence="1">
        <name>Cu cation</name>
        <dbReference type="ChEBI" id="CHEBI:23378"/>
    </cofactor>
</comment>
<keyword evidence="22 24" id="KW-0472">Membrane</keyword>
<evidence type="ECO:0000256" key="23">
    <source>
        <dbReference type="ARBA" id="ARBA00049512"/>
    </source>
</evidence>
<dbReference type="GO" id="GO:0015990">
    <property type="term" value="P:electron transport coupled proton transport"/>
    <property type="evidence" value="ECO:0007669"/>
    <property type="project" value="TreeGrafter"/>
</dbReference>
<feature type="transmembrane region" description="Helical" evidence="25">
    <location>
        <begin position="339"/>
        <end position="359"/>
    </location>
</feature>
<dbReference type="EMBL" id="KX161860">
    <property type="protein sequence ID" value="APB02818.1"/>
    <property type="molecule type" value="Genomic_DNA"/>
</dbReference>
<comment type="similarity">
    <text evidence="5 24">Belongs to the heme-copper respiratory oxidase family.</text>
</comment>
<feature type="transmembrane region" description="Helical" evidence="25">
    <location>
        <begin position="267"/>
        <end position="291"/>
    </location>
</feature>
<dbReference type="FunFam" id="1.20.210.10:FF:000001">
    <property type="entry name" value="Cytochrome c oxidase subunit 1"/>
    <property type="match status" value="1"/>
</dbReference>
<dbReference type="GO" id="GO:0046872">
    <property type="term" value="F:metal ion binding"/>
    <property type="evidence" value="ECO:0007669"/>
    <property type="project" value="UniProtKB-KW"/>
</dbReference>
<dbReference type="EC" id="7.1.1.9" evidence="7 24"/>
<dbReference type="CDD" id="cd01663">
    <property type="entry name" value="Cyt_c_Oxidase_I"/>
    <property type="match status" value="1"/>
</dbReference>
<evidence type="ECO:0000256" key="13">
    <source>
        <dbReference type="ARBA" id="ARBA00022723"/>
    </source>
</evidence>
<evidence type="ECO:0000256" key="10">
    <source>
        <dbReference type="ARBA" id="ARBA00022617"/>
    </source>
</evidence>
<protein>
    <recommendedName>
        <fullName evidence="8 24">Cytochrome c oxidase subunit 1</fullName>
        <ecNumber evidence="7 24">7.1.1.9</ecNumber>
    </recommendedName>
</protein>
<dbReference type="GO" id="GO:0045277">
    <property type="term" value="C:respiratory chain complex IV"/>
    <property type="evidence" value="ECO:0007669"/>
    <property type="project" value="InterPro"/>
</dbReference>
<evidence type="ECO:0000256" key="16">
    <source>
        <dbReference type="ARBA" id="ARBA00022967"/>
    </source>
</evidence>
<evidence type="ECO:0000256" key="4">
    <source>
        <dbReference type="ARBA" id="ARBA00004673"/>
    </source>
</evidence>
<comment type="pathway">
    <text evidence="4 24">Energy metabolism; oxidative phosphorylation.</text>
</comment>
<comment type="catalytic activity">
    <reaction evidence="23">
        <text>4 Fe(II)-[cytochrome c] + O2 + 8 H(+)(in) = 4 Fe(III)-[cytochrome c] + 2 H2O + 4 H(+)(out)</text>
        <dbReference type="Rhea" id="RHEA:11436"/>
        <dbReference type="Rhea" id="RHEA-COMP:10350"/>
        <dbReference type="Rhea" id="RHEA-COMP:14399"/>
        <dbReference type="ChEBI" id="CHEBI:15377"/>
        <dbReference type="ChEBI" id="CHEBI:15378"/>
        <dbReference type="ChEBI" id="CHEBI:15379"/>
        <dbReference type="ChEBI" id="CHEBI:29033"/>
        <dbReference type="ChEBI" id="CHEBI:29034"/>
        <dbReference type="EC" id="7.1.1.9"/>
    </reaction>
    <physiologicalReaction direction="left-to-right" evidence="23">
        <dbReference type="Rhea" id="RHEA:11437"/>
    </physiologicalReaction>
</comment>
<dbReference type="InterPro" id="IPR023615">
    <property type="entry name" value="Cyt_c_Oxase_su1_BS"/>
</dbReference>
<gene>
    <name evidence="27" type="primary">COX1</name>
</gene>
<evidence type="ECO:0000256" key="18">
    <source>
        <dbReference type="ARBA" id="ARBA00022989"/>
    </source>
</evidence>
<feature type="transmembrane region" description="Helical" evidence="25">
    <location>
        <begin position="16"/>
        <end position="37"/>
    </location>
</feature>
<dbReference type="InterPro" id="IPR036927">
    <property type="entry name" value="Cyt_c_oxase-like_su1_sf"/>
</dbReference>
<evidence type="ECO:0000256" key="11">
    <source>
        <dbReference type="ARBA" id="ARBA00022660"/>
    </source>
</evidence>
<dbReference type="InterPro" id="IPR000883">
    <property type="entry name" value="Cyt_C_Oxase_1"/>
</dbReference>
<dbReference type="GO" id="GO:0020037">
    <property type="term" value="F:heme binding"/>
    <property type="evidence" value="ECO:0007669"/>
    <property type="project" value="InterPro"/>
</dbReference>
<evidence type="ECO:0000256" key="3">
    <source>
        <dbReference type="ARBA" id="ARBA00004448"/>
    </source>
</evidence>
<feature type="transmembrane region" description="Helical" evidence="25">
    <location>
        <begin position="303"/>
        <end position="327"/>
    </location>
</feature>
<keyword evidence="15" id="KW-0460">Magnesium</keyword>
<keyword evidence="18 25" id="KW-1133">Transmembrane helix</keyword>
<dbReference type="InterPro" id="IPR023616">
    <property type="entry name" value="Cyt_c_oxase-like_su1_dom"/>
</dbReference>
<evidence type="ECO:0000256" key="25">
    <source>
        <dbReference type="SAM" id="Phobius"/>
    </source>
</evidence>
<evidence type="ECO:0000256" key="22">
    <source>
        <dbReference type="ARBA" id="ARBA00023136"/>
    </source>
</evidence>
<sequence>MLLNKWLFSTNHKDIGTLYLIFGAWAGMVGTSLSILIRSELGNPGTLIGDDQIYNVIVTAHAFIMIFFMVMPIVIGGFGNWLVPLMLGAPDMAFPRMNNMSFWLLPPSLSLLIMSSIVENGAGTGWTVYPPLSSNIAHGGSSVDLAIFSLHLAGVSSILGAVNFITTVINMRPAGMTFDRMPLFVWAVVITALLLLLSLPVLAGAITMLLTDRNLNTSFFDPAGGGDPILYQHLFWFFGHPEVYILILPGFGMISHIISQESGKKEAFGSLGMIYAMMAIGLLGFVVWAHHMFTVGMDVDTRAYFTSATMIIAVPTGIKIFSWLATLHGTQINYSPSMLWALGFVFLFTVGGLTGVVLANSSIDIILHDTYYVVAHFHYVLSMGAVFAIMGGLVHWFPLFTGLSLNEKLCKTQFFIMFIGVNLTFFPQHFLGLSGMPRRYSDYPDAYTLWNIISSIGSAISTIGVLFLIFIIWEAFSAQRKSLLPLNMASSIEWLQAMPPAEHSYSELPMLSAS</sequence>
<dbReference type="GO" id="GO:0006123">
    <property type="term" value="P:mitochondrial electron transport, cytochrome c to oxygen"/>
    <property type="evidence" value="ECO:0007669"/>
    <property type="project" value="TreeGrafter"/>
</dbReference>
<evidence type="ECO:0000256" key="9">
    <source>
        <dbReference type="ARBA" id="ARBA00022448"/>
    </source>
</evidence>
<evidence type="ECO:0000256" key="8">
    <source>
        <dbReference type="ARBA" id="ARBA00015947"/>
    </source>
</evidence>
<evidence type="ECO:0000256" key="14">
    <source>
        <dbReference type="ARBA" id="ARBA00022792"/>
    </source>
</evidence>
<keyword evidence="13 24" id="KW-0479">Metal-binding</keyword>
<evidence type="ECO:0000256" key="19">
    <source>
        <dbReference type="ARBA" id="ARBA00023004"/>
    </source>
</evidence>
<keyword evidence="19 24" id="KW-0408">Iron</keyword>
<geneLocation type="mitochondrion" evidence="27"/>
<evidence type="ECO:0000256" key="15">
    <source>
        <dbReference type="ARBA" id="ARBA00022842"/>
    </source>
</evidence>
<evidence type="ECO:0000256" key="24">
    <source>
        <dbReference type="RuleBase" id="RU000369"/>
    </source>
</evidence>
<dbReference type="PROSITE" id="PS50855">
    <property type="entry name" value="COX1"/>
    <property type="match status" value="1"/>
</dbReference>
<evidence type="ECO:0000256" key="20">
    <source>
        <dbReference type="ARBA" id="ARBA00023008"/>
    </source>
</evidence>
<feature type="transmembrane region" description="Helical" evidence="25">
    <location>
        <begin position="412"/>
        <end position="430"/>
    </location>
</feature>
<keyword evidence="17 24" id="KW-0249">Electron transport</keyword>
<dbReference type="RefSeq" id="YP_009434152.1">
    <property type="nucleotide sequence ID" value="NC_036046.1"/>
</dbReference>
<evidence type="ECO:0000256" key="5">
    <source>
        <dbReference type="ARBA" id="ARBA00009578"/>
    </source>
</evidence>
<comment type="subcellular location">
    <subcellularLocation>
        <location evidence="3 24">Mitochondrion inner membrane</location>
        <topology evidence="3 24">Multi-pass membrane protein</topology>
    </subcellularLocation>
</comment>